<dbReference type="SUPFAM" id="SSF53098">
    <property type="entry name" value="Ribonuclease H-like"/>
    <property type="match status" value="1"/>
</dbReference>
<feature type="region of interest" description="Disordered" evidence="1">
    <location>
        <begin position="171"/>
        <end position="197"/>
    </location>
</feature>
<dbReference type="Pfam" id="PF00075">
    <property type="entry name" value="RNase_H"/>
    <property type="match status" value="1"/>
</dbReference>
<protein>
    <recommendedName>
        <fullName evidence="2">RNase H type-1 domain-containing protein</fullName>
    </recommendedName>
</protein>
<dbReference type="InterPro" id="IPR012337">
    <property type="entry name" value="RNaseH-like_sf"/>
</dbReference>
<evidence type="ECO:0000259" key="2">
    <source>
        <dbReference type="PROSITE" id="PS50879"/>
    </source>
</evidence>
<accession>A0A0F9PDN4</accession>
<proteinExistence type="predicted"/>
<dbReference type="InterPro" id="IPR036397">
    <property type="entry name" value="RNaseH_sf"/>
</dbReference>
<evidence type="ECO:0000256" key="1">
    <source>
        <dbReference type="SAM" id="MobiDB-lite"/>
    </source>
</evidence>
<feature type="domain" description="RNase H type-1" evidence="2">
    <location>
        <begin position="40"/>
        <end position="171"/>
    </location>
</feature>
<comment type="caution">
    <text evidence="3">The sequence shown here is derived from an EMBL/GenBank/DDBJ whole genome shotgun (WGS) entry which is preliminary data.</text>
</comment>
<organism evidence="3">
    <name type="scientific">marine sediment metagenome</name>
    <dbReference type="NCBI Taxonomy" id="412755"/>
    <lineage>
        <taxon>unclassified sequences</taxon>
        <taxon>metagenomes</taxon>
        <taxon>ecological metagenomes</taxon>
    </lineage>
</organism>
<dbReference type="EMBL" id="LAZR01006527">
    <property type="protein sequence ID" value="KKM91467.1"/>
    <property type="molecule type" value="Genomic_DNA"/>
</dbReference>
<dbReference type="InterPro" id="IPR002156">
    <property type="entry name" value="RNaseH_domain"/>
</dbReference>
<gene>
    <name evidence="3" type="ORF">LCGC14_1228290</name>
</gene>
<dbReference type="PROSITE" id="PS50879">
    <property type="entry name" value="RNASE_H_1"/>
    <property type="match status" value="1"/>
</dbReference>
<dbReference type="AlphaFoldDB" id="A0A0F9PDN4"/>
<dbReference type="Gene3D" id="3.30.420.10">
    <property type="entry name" value="Ribonuclease H-like superfamily/Ribonuclease H"/>
    <property type="match status" value="1"/>
</dbReference>
<name>A0A0F9PDN4_9ZZZZ</name>
<reference evidence="3" key="1">
    <citation type="journal article" date="2015" name="Nature">
        <title>Complex archaea that bridge the gap between prokaryotes and eukaryotes.</title>
        <authorList>
            <person name="Spang A."/>
            <person name="Saw J.H."/>
            <person name="Jorgensen S.L."/>
            <person name="Zaremba-Niedzwiedzka K."/>
            <person name="Martijn J."/>
            <person name="Lind A.E."/>
            <person name="van Eijk R."/>
            <person name="Schleper C."/>
            <person name="Guy L."/>
            <person name="Ettema T.J."/>
        </authorList>
    </citation>
    <scope>NUCLEOTIDE SEQUENCE</scope>
</reference>
<dbReference type="GO" id="GO:0003676">
    <property type="term" value="F:nucleic acid binding"/>
    <property type="evidence" value="ECO:0007669"/>
    <property type="project" value="InterPro"/>
</dbReference>
<evidence type="ECO:0000313" key="3">
    <source>
        <dbReference type="EMBL" id="KKM91467.1"/>
    </source>
</evidence>
<dbReference type="GO" id="GO:0004523">
    <property type="term" value="F:RNA-DNA hybrid ribonuclease activity"/>
    <property type="evidence" value="ECO:0007669"/>
    <property type="project" value="InterPro"/>
</dbReference>
<feature type="compositionally biased region" description="Basic residues" evidence="1">
    <location>
        <begin position="177"/>
        <end position="188"/>
    </location>
</feature>
<sequence>MSETSKEPENQYTRGPLIKRAAGPIFPMHKQEDVNLDGKDPEYVHVWTDGGGNCGPASLGVVVVDEGIIKMTFGAYLGDHLTNNIAELQAIWKGLRLVKHLGRPVRIYSDSSYSISSICGVYHGKKNRNLIDPIIEYIRQYPLLVEFVKVKGHDGLPYNEMADGIASTLLQQGKDQKHPKRKKRRKKKIVDDGAERT</sequence>